<sequence length="268" mass="28791">MAMRHAWLGGRDSGSGFEVASASLSGHRFEKHSHDEFVISANLCGREDIWLDGRAFSAGSGDITAYNPGQIQGGGAADGQPWRFVSLYVPETALAESLGLQRVAFDRPLLRQPALAAELAVAVAQALSADAFVSERGEEHLTLLLGSLSQAVGTHLPPATALGRRPVEQLQALLAANLAESLSLDAMAAQVQVSKFHLLRAFKQHTGLSPRQWAMQLRTRRALALLRGGQSVGEVAHALGFADQSHLTRYFSRAYGVSPGRYQRSLRG</sequence>
<dbReference type="InterPro" id="IPR037923">
    <property type="entry name" value="HTH-like"/>
</dbReference>
<dbReference type="PANTHER" id="PTHR46796">
    <property type="entry name" value="HTH-TYPE TRANSCRIPTIONAL ACTIVATOR RHAS-RELATED"/>
    <property type="match status" value="1"/>
</dbReference>
<keyword evidence="3" id="KW-0238">DNA-binding</keyword>
<dbReference type="Gene3D" id="1.10.10.60">
    <property type="entry name" value="Homeodomain-like"/>
    <property type="match status" value="1"/>
</dbReference>
<comment type="function">
    <text evidence="6">Regulatory protein of the TOL plasmid xyl operons. XylS activates the xylXYZLTEGFJQKIH operon required for the degradation of toluene, m-xylene and p-xylene.</text>
</comment>
<dbReference type="PROSITE" id="PS01124">
    <property type="entry name" value="HTH_ARAC_FAMILY_2"/>
    <property type="match status" value="1"/>
</dbReference>
<evidence type="ECO:0000256" key="2">
    <source>
        <dbReference type="ARBA" id="ARBA00023015"/>
    </source>
</evidence>
<dbReference type="InterPro" id="IPR018062">
    <property type="entry name" value="HTH_AraC-typ_CS"/>
</dbReference>
<dbReference type="OrthoDB" id="9809338at2"/>
<keyword evidence="2" id="KW-0805">Transcription regulation</keyword>
<dbReference type="PROSITE" id="PS00041">
    <property type="entry name" value="HTH_ARAC_FAMILY_1"/>
    <property type="match status" value="1"/>
</dbReference>
<evidence type="ECO:0000313" key="9">
    <source>
        <dbReference type="Proteomes" id="UP000199636"/>
    </source>
</evidence>
<reference evidence="9" key="1">
    <citation type="submission" date="2016-10" db="EMBL/GenBank/DDBJ databases">
        <authorList>
            <person name="Varghese N."/>
            <person name="Submissions S."/>
        </authorList>
    </citation>
    <scope>NUCLEOTIDE SEQUENCE [LARGE SCALE GENOMIC DNA]</scope>
    <source>
        <strain evidence="9">CCM 7469</strain>
    </source>
</reference>
<dbReference type="SUPFAM" id="SSF46689">
    <property type="entry name" value="Homeodomain-like"/>
    <property type="match status" value="2"/>
</dbReference>
<dbReference type="STRING" id="428992.SAMN05216272_107220"/>
<comment type="subcellular location">
    <subcellularLocation>
        <location evidence="1">Cytoplasm</location>
    </subcellularLocation>
</comment>
<dbReference type="Pfam" id="PF12833">
    <property type="entry name" value="HTH_18"/>
    <property type="match status" value="1"/>
</dbReference>
<dbReference type="GO" id="GO:0005737">
    <property type="term" value="C:cytoplasm"/>
    <property type="evidence" value="ECO:0007669"/>
    <property type="project" value="UniProtKB-SubCell"/>
</dbReference>
<dbReference type="GO" id="GO:0003700">
    <property type="term" value="F:DNA-binding transcription factor activity"/>
    <property type="evidence" value="ECO:0007669"/>
    <property type="project" value="InterPro"/>
</dbReference>
<organism evidence="8 9">
    <name type="scientific">Pseudomonas panipatensis</name>
    <dbReference type="NCBI Taxonomy" id="428992"/>
    <lineage>
        <taxon>Bacteria</taxon>
        <taxon>Pseudomonadati</taxon>
        <taxon>Pseudomonadota</taxon>
        <taxon>Gammaproteobacteria</taxon>
        <taxon>Pseudomonadales</taxon>
        <taxon>Pseudomonadaceae</taxon>
        <taxon>Pseudomonas</taxon>
    </lineage>
</organism>
<name>A0A1G8J7Z6_9PSED</name>
<dbReference type="AlphaFoldDB" id="A0A1G8J7Z6"/>
<dbReference type="SUPFAM" id="SSF51215">
    <property type="entry name" value="Regulatory protein AraC"/>
    <property type="match status" value="1"/>
</dbReference>
<dbReference type="InterPro" id="IPR018060">
    <property type="entry name" value="HTH_AraC"/>
</dbReference>
<dbReference type="Proteomes" id="UP000199636">
    <property type="component" value="Unassembled WGS sequence"/>
</dbReference>
<dbReference type="InterPro" id="IPR009057">
    <property type="entry name" value="Homeodomain-like_sf"/>
</dbReference>
<dbReference type="InterPro" id="IPR003313">
    <property type="entry name" value="AraC-bd"/>
</dbReference>
<feature type="domain" description="HTH araC/xylS-type" evidence="7">
    <location>
        <begin position="168"/>
        <end position="265"/>
    </location>
</feature>
<dbReference type="PANTHER" id="PTHR46796:SF2">
    <property type="entry name" value="TRANSCRIPTIONAL REGULATORY PROTEIN"/>
    <property type="match status" value="1"/>
</dbReference>
<evidence type="ECO:0000256" key="5">
    <source>
        <dbReference type="ARBA" id="ARBA00023163"/>
    </source>
</evidence>
<keyword evidence="9" id="KW-1185">Reference proteome</keyword>
<evidence type="ECO:0000259" key="7">
    <source>
        <dbReference type="PROSITE" id="PS01124"/>
    </source>
</evidence>
<dbReference type="SMART" id="SM00342">
    <property type="entry name" value="HTH_ARAC"/>
    <property type="match status" value="1"/>
</dbReference>
<keyword evidence="5" id="KW-0804">Transcription</keyword>
<evidence type="ECO:0000256" key="4">
    <source>
        <dbReference type="ARBA" id="ARBA00023159"/>
    </source>
</evidence>
<dbReference type="Pfam" id="PF02311">
    <property type="entry name" value="AraC_binding"/>
    <property type="match status" value="1"/>
</dbReference>
<evidence type="ECO:0000256" key="3">
    <source>
        <dbReference type="ARBA" id="ARBA00023125"/>
    </source>
</evidence>
<evidence type="ECO:0000256" key="1">
    <source>
        <dbReference type="ARBA" id="ARBA00004496"/>
    </source>
</evidence>
<protein>
    <submittedName>
        <fullName evidence="8">AraC family transcriptional regulator, chemosensory pili system protein ChpD</fullName>
    </submittedName>
</protein>
<dbReference type="InterPro" id="IPR050204">
    <property type="entry name" value="AraC_XylS_family_regulators"/>
</dbReference>
<accession>A0A1G8J7Z6</accession>
<gene>
    <name evidence="8" type="ORF">SAMN05216272_107220</name>
</gene>
<proteinExistence type="predicted"/>
<dbReference type="GO" id="GO:0043565">
    <property type="term" value="F:sequence-specific DNA binding"/>
    <property type="evidence" value="ECO:0007669"/>
    <property type="project" value="InterPro"/>
</dbReference>
<dbReference type="EMBL" id="FNDS01000007">
    <property type="protein sequence ID" value="SDI27374.1"/>
    <property type="molecule type" value="Genomic_DNA"/>
</dbReference>
<evidence type="ECO:0000256" key="6">
    <source>
        <dbReference type="ARBA" id="ARBA00037345"/>
    </source>
</evidence>
<keyword evidence="4" id="KW-0010">Activator</keyword>
<evidence type="ECO:0000313" key="8">
    <source>
        <dbReference type="EMBL" id="SDI27374.1"/>
    </source>
</evidence>
<dbReference type="GO" id="GO:0009893">
    <property type="term" value="P:positive regulation of metabolic process"/>
    <property type="evidence" value="ECO:0007669"/>
    <property type="project" value="UniProtKB-ARBA"/>
</dbReference>